<evidence type="ECO:0000313" key="2">
    <source>
        <dbReference type="EMBL" id="KAJ6303011.1"/>
    </source>
</evidence>
<comment type="caution">
    <text evidence="2">The sequence shown here is derived from an EMBL/GenBank/DDBJ whole genome shotgun (WGS) entry which is preliminary data.</text>
</comment>
<protein>
    <submittedName>
        <fullName evidence="2">Uncharacterized protein</fullName>
    </submittedName>
</protein>
<evidence type="ECO:0000313" key="3">
    <source>
        <dbReference type="Proteomes" id="UP001141253"/>
    </source>
</evidence>
<dbReference type="Pfam" id="PF13540">
    <property type="entry name" value="RCC1_2"/>
    <property type="match status" value="1"/>
</dbReference>
<feature type="signal peptide" evidence="1">
    <location>
        <begin position="1"/>
        <end position="16"/>
    </location>
</feature>
<dbReference type="SUPFAM" id="SSF50985">
    <property type="entry name" value="RCC1/BLIP-II"/>
    <property type="match status" value="1"/>
</dbReference>
<organism evidence="2 3">
    <name type="scientific">Salix suchowensis</name>
    <dbReference type="NCBI Taxonomy" id="1278906"/>
    <lineage>
        <taxon>Eukaryota</taxon>
        <taxon>Viridiplantae</taxon>
        <taxon>Streptophyta</taxon>
        <taxon>Embryophyta</taxon>
        <taxon>Tracheophyta</taxon>
        <taxon>Spermatophyta</taxon>
        <taxon>Magnoliopsida</taxon>
        <taxon>eudicotyledons</taxon>
        <taxon>Gunneridae</taxon>
        <taxon>Pentapetalae</taxon>
        <taxon>rosids</taxon>
        <taxon>fabids</taxon>
        <taxon>Malpighiales</taxon>
        <taxon>Salicaceae</taxon>
        <taxon>Saliceae</taxon>
        <taxon>Salix</taxon>
    </lineage>
</organism>
<reference evidence="2" key="1">
    <citation type="submission" date="2022-10" db="EMBL/GenBank/DDBJ databases">
        <authorList>
            <person name="Hyden B.L."/>
            <person name="Feng K."/>
            <person name="Yates T."/>
            <person name="Jawdy S."/>
            <person name="Smart L.B."/>
            <person name="Muchero W."/>
        </authorList>
    </citation>
    <scope>NUCLEOTIDE SEQUENCE</scope>
    <source>
        <tissue evidence="2">Shoot tip</tissue>
    </source>
</reference>
<gene>
    <name evidence="2" type="ORF">OIU77_016986</name>
</gene>
<dbReference type="Gene3D" id="2.130.10.30">
    <property type="entry name" value="Regulator of chromosome condensation 1/beta-lactamase-inhibitor protein II"/>
    <property type="match status" value="1"/>
</dbReference>
<proteinExistence type="predicted"/>
<reference evidence="2" key="2">
    <citation type="journal article" date="2023" name="Int. J. Mol. Sci.">
        <title>De Novo Assembly and Annotation of 11 Diverse Shrub Willow (Salix) Genomes Reveals Novel Gene Organization in Sex-Linked Regions.</title>
        <authorList>
            <person name="Hyden B."/>
            <person name="Feng K."/>
            <person name="Yates T.B."/>
            <person name="Jawdy S."/>
            <person name="Cereghino C."/>
            <person name="Smart L.B."/>
            <person name="Muchero W."/>
        </authorList>
    </citation>
    <scope>NUCLEOTIDE SEQUENCE</scope>
    <source>
        <tissue evidence="2">Shoot tip</tissue>
    </source>
</reference>
<feature type="chain" id="PRO_5045552577" evidence="1">
    <location>
        <begin position="17"/>
        <end position="108"/>
    </location>
</feature>
<accession>A0ABQ8ZMD6</accession>
<sequence>MLLWSIVLALPPPLPSLCIVAGEPTQRTQCYQNGQAISLQPNSSFEAITEGLNFLCVLSDVGTEIERQFGNLTMLNLVAGESHACGLTRSGDLVCKGSNGSGTIGWSF</sequence>
<evidence type="ECO:0000256" key="1">
    <source>
        <dbReference type="SAM" id="SignalP"/>
    </source>
</evidence>
<dbReference type="Proteomes" id="UP001141253">
    <property type="component" value="Chromosome 16"/>
</dbReference>
<dbReference type="EMBL" id="JAPFFI010000027">
    <property type="protein sequence ID" value="KAJ6303011.1"/>
    <property type="molecule type" value="Genomic_DNA"/>
</dbReference>
<name>A0ABQ8ZMD6_9ROSI</name>
<keyword evidence="3" id="KW-1185">Reference proteome</keyword>
<keyword evidence="1" id="KW-0732">Signal</keyword>
<dbReference type="InterPro" id="IPR009091">
    <property type="entry name" value="RCC1/BLIP-II"/>
</dbReference>